<dbReference type="Proteomes" id="UP000054653">
    <property type="component" value="Unassembled WGS sequence"/>
</dbReference>
<dbReference type="OrthoDB" id="6154864at2759"/>
<keyword evidence="2" id="KW-1185">Reference proteome</keyword>
<dbReference type="OMA" id="WQCASRH"/>
<sequence>MIAEETKSISAIYDEEASAEPSTSGCFPLFKRVKSTMYSHRAEQYPELPNHRRDLQIPVPFRTTKAGEDFLLWQCASRHILVFATGSNIRLLAAMRTWSMDGTFKVVPQWYQQLFTIHAFVAGLLPEYAGTGLLLPLMPGEMLLATAFLPVPQVDTGVRLLEAGTTGTVGALFQYFRQEWMTDERLPLWNVHNVNIRTNNHLEGWHSRLNRKAGNATVGDLRRVNKVYAEKQQRVAQYTGEYTNGSRTKEQFLEALMYITPEPI</sequence>
<dbReference type="AlphaFoldDB" id="A0A0V1C9N0"/>
<protein>
    <recommendedName>
        <fullName evidence="3">MULE transposase domain-containing protein</fullName>
    </recommendedName>
</protein>
<proteinExistence type="predicted"/>
<name>A0A0V1C9N0_TRIBR</name>
<evidence type="ECO:0000313" key="2">
    <source>
        <dbReference type="Proteomes" id="UP000054653"/>
    </source>
</evidence>
<accession>A0A0V1C9N0</accession>
<organism evidence="1 2">
    <name type="scientific">Trichinella britovi</name>
    <name type="common">Parasitic roundworm</name>
    <dbReference type="NCBI Taxonomy" id="45882"/>
    <lineage>
        <taxon>Eukaryota</taxon>
        <taxon>Metazoa</taxon>
        <taxon>Ecdysozoa</taxon>
        <taxon>Nematoda</taxon>
        <taxon>Enoplea</taxon>
        <taxon>Dorylaimia</taxon>
        <taxon>Trichinellida</taxon>
        <taxon>Trichinellidae</taxon>
        <taxon>Trichinella</taxon>
    </lineage>
</organism>
<reference evidence="1 2" key="1">
    <citation type="submission" date="2015-01" db="EMBL/GenBank/DDBJ databases">
        <title>Evolution of Trichinella species and genotypes.</title>
        <authorList>
            <person name="Korhonen P.K."/>
            <person name="Edoardo P."/>
            <person name="Giuseppe L.R."/>
            <person name="Gasser R.B."/>
        </authorList>
    </citation>
    <scope>NUCLEOTIDE SEQUENCE [LARGE SCALE GENOMIC DNA]</scope>
    <source>
        <strain evidence="1">ISS120</strain>
    </source>
</reference>
<evidence type="ECO:0008006" key="3">
    <source>
        <dbReference type="Google" id="ProtNLM"/>
    </source>
</evidence>
<dbReference type="STRING" id="45882.A0A0V1C9N0"/>
<evidence type="ECO:0000313" key="1">
    <source>
        <dbReference type="EMBL" id="KRY45726.1"/>
    </source>
</evidence>
<gene>
    <name evidence="1" type="ORF">T03_10525</name>
</gene>
<comment type="caution">
    <text evidence="1">The sequence shown here is derived from an EMBL/GenBank/DDBJ whole genome shotgun (WGS) entry which is preliminary data.</text>
</comment>
<dbReference type="EMBL" id="JYDI01000334">
    <property type="protein sequence ID" value="KRY45726.1"/>
    <property type="molecule type" value="Genomic_DNA"/>
</dbReference>